<evidence type="ECO:0000313" key="3">
    <source>
        <dbReference type="Proteomes" id="UP001292094"/>
    </source>
</evidence>
<dbReference type="InterPro" id="IPR000477">
    <property type="entry name" value="RT_dom"/>
</dbReference>
<evidence type="ECO:0000259" key="1">
    <source>
        <dbReference type="Pfam" id="PF00078"/>
    </source>
</evidence>
<dbReference type="Proteomes" id="UP001292094">
    <property type="component" value="Unassembled WGS sequence"/>
</dbReference>
<organism evidence="2 3">
    <name type="scientific">Petrolisthes manimaculis</name>
    <dbReference type="NCBI Taxonomy" id="1843537"/>
    <lineage>
        <taxon>Eukaryota</taxon>
        <taxon>Metazoa</taxon>
        <taxon>Ecdysozoa</taxon>
        <taxon>Arthropoda</taxon>
        <taxon>Crustacea</taxon>
        <taxon>Multicrustacea</taxon>
        <taxon>Malacostraca</taxon>
        <taxon>Eumalacostraca</taxon>
        <taxon>Eucarida</taxon>
        <taxon>Decapoda</taxon>
        <taxon>Pleocyemata</taxon>
        <taxon>Anomura</taxon>
        <taxon>Galatheoidea</taxon>
        <taxon>Porcellanidae</taxon>
        <taxon>Petrolisthes</taxon>
    </lineage>
</organism>
<dbReference type="AlphaFoldDB" id="A0AAE1UG74"/>
<gene>
    <name evidence="2" type="ORF">Pmani_009919</name>
</gene>
<dbReference type="Pfam" id="PF00078">
    <property type="entry name" value="RVT_1"/>
    <property type="match status" value="1"/>
</dbReference>
<dbReference type="PANTHER" id="PTHR47510">
    <property type="entry name" value="REVERSE TRANSCRIPTASE DOMAIN-CONTAINING PROTEIN"/>
    <property type="match status" value="1"/>
</dbReference>
<protein>
    <recommendedName>
        <fullName evidence="1">Reverse transcriptase domain-containing protein</fullName>
    </recommendedName>
</protein>
<keyword evidence="3" id="KW-1185">Reference proteome</keyword>
<accession>A0AAE1UG74</accession>
<dbReference type="EMBL" id="JAWZYT010000782">
    <property type="protein sequence ID" value="KAK4319086.1"/>
    <property type="molecule type" value="Genomic_DNA"/>
</dbReference>
<comment type="caution">
    <text evidence="2">The sequence shown here is derived from an EMBL/GenBank/DDBJ whole genome shotgun (WGS) entry which is preliminary data.</text>
</comment>
<name>A0AAE1UG74_9EUCA</name>
<evidence type="ECO:0000313" key="2">
    <source>
        <dbReference type="EMBL" id="KAK4319086.1"/>
    </source>
</evidence>
<reference evidence="2" key="1">
    <citation type="submission" date="2023-11" db="EMBL/GenBank/DDBJ databases">
        <title>Genome assemblies of two species of porcelain crab, Petrolisthes cinctipes and Petrolisthes manimaculis (Anomura: Porcellanidae).</title>
        <authorList>
            <person name="Angst P."/>
        </authorList>
    </citation>
    <scope>NUCLEOTIDE SEQUENCE</scope>
    <source>
        <strain evidence="2">PB745_02</strain>
        <tissue evidence="2">Gill</tissue>
    </source>
</reference>
<sequence length="141" mass="16188">MIYAQSPSHRYLPELQSFPASWIKDDTRPHLDPHQYGNREKTSTSHYLLYLMDFLYKTTDNSNKCVAVLSIDFSKAFDRVDHTIALQHLLNNGMRGELVAWVSSFLTGRSQVDRYCGTTFTQRNSTCAACATGHRPRSTYF</sequence>
<dbReference type="PANTHER" id="PTHR47510:SF3">
    <property type="entry name" value="ENDO_EXONUCLEASE_PHOSPHATASE DOMAIN-CONTAINING PROTEIN"/>
    <property type="match status" value="1"/>
</dbReference>
<feature type="domain" description="Reverse transcriptase" evidence="1">
    <location>
        <begin position="26"/>
        <end position="114"/>
    </location>
</feature>
<proteinExistence type="predicted"/>